<dbReference type="WBParaSite" id="PEQ_0000754001-mRNA-1">
    <property type="protein sequence ID" value="PEQ_0000754001-mRNA-1"/>
    <property type="gene ID" value="PEQ_0000754001"/>
</dbReference>
<organism evidence="1 2">
    <name type="scientific">Parascaris equorum</name>
    <name type="common">Equine roundworm</name>
    <dbReference type="NCBI Taxonomy" id="6256"/>
    <lineage>
        <taxon>Eukaryota</taxon>
        <taxon>Metazoa</taxon>
        <taxon>Ecdysozoa</taxon>
        <taxon>Nematoda</taxon>
        <taxon>Chromadorea</taxon>
        <taxon>Rhabditida</taxon>
        <taxon>Spirurina</taxon>
        <taxon>Ascaridomorpha</taxon>
        <taxon>Ascaridoidea</taxon>
        <taxon>Ascarididae</taxon>
        <taxon>Parascaris</taxon>
    </lineage>
</organism>
<protein>
    <submittedName>
        <fullName evidence="2">Uncharacterized protein</fullName>
    </submittedName>
</protein>
<sequence>MNYGDGVVMKRMRLNDNYVRRLRSSIARKRNCALK</sequence>
<name>A0A914RZR0_PAREQ</name>
<reference evidence="2" key="1">
    <citation type="submission" date="2022-11" db="UniProtKB">
        <authorList>
            <consortium name="WormBaseParasite"/>
        </authorList>
    </citation>
    <scope>IDENTIFICATION</scope>
</reference>
<evidence type="ECO:0000313" key="1">
    <source>
        <dbReference type="Proteomes" id="UP000887564"/>
    </source>
</evidence>
<keyword evidence="1" id="KW-1185">Reference proteome</keyword>
<dbReference type="Proteomes" id="UP000887564">
    <property type="component" value="Unplaced"/>
</dbReference>
<proteinExistence type="predicted"/>
<dbReference type="AlphaFoldDB" id="A0A914RZR0"/>
<accession>A0A914RZR0</accession>
<evidence type="ECO:0000313" key="2">
    <source>
        <dbReference type="WBParaSite" id="PEQ_0000754001-mRNA-1"/>
    </source>
</evidence>